<evidence type="ECO:0000313" key="2">
    <source>
        <dbReference type="EMBL" id="MBB4611594.1"/>
    </source>
</evidence>
<protein>
    <submittedName>
        <fullName evidence="2">Uncharacterized protein</fullName>
    </submittedName>
</protein>
<name>A0ABR6KEP6_9SPHN</name>
<feature type="transmembrane region" description="Helical" evidence="1">
    <location>
        <begin position="7"/>
        <end position="29"/>
    </location>
</feature>
<gene>
    <name evidence="2" type="ORF">GGQ89_003844</name>
</gene>
<comment type="caution">
    <text evidence="2">The sequence shown here is derived from an EMBL/GenBank/DDBJ whole genome shotgun (WGS) entry which is preliminary data.</text>
</comment>
<keyword evidence="1" id="KW-0472">Membrane</keyword>
<feature type="non-terminal residue" evidence="2">
    <location>
        <position position="56"/>
    </location>
</feature>
<evidence type="ECO:0000256" key="1">
    <source>
        <dbReference type="SAM" id="Phobius"/>
    </source>
</evidence>
<proteinExistence type="predicted"/>
<accession>A0ABR6KEP6</accession>
<reference evidence="2 3" key="1">
    <citation type="submission" date="2020-08" db="EMBL/GenBank/DDBJ databases">
        <title>Genomic Encyclopedia of Type Strains, Phase IV (KMG-IV): sequencing the most valuable type-strain genomes for metagenomic binning, comparative biology and taxonomic classification.</title>
        <authorList>
            <person name="Goeker M."/>
        </authorList>
    </citation>
    <scope>NUCLEOTIDE SEQUENCE [LARGE SCALE GENOMIC DNA]</scope>
    <source>
        <strain evidence="2 3">DSM 14562</strain>
    </source>
</reference>
<sequence>MSDVDRHWRYVIALVLIIGYLALAGAAFFHEVPANNTRFVDGYFTGLGPIVGAAVA</sequence>
<keyword evidence="1" id="KW-0812">Transmembrane</keyword>
<keyword evidence="3" id="KW-1185">Reference proteome</keyword>
<dbReference type="EMBL" id="JACHNX010000036">
    <property type="protein sequence ID" value="MBB4611594.1"/>
    <property type="molecule type" value="Genomic_DNA"/>
</dbReference>
<dbReference type="Proteomes" id="UP000584663">
    <property type="component" value="Unassembled WGS sequence"/>
</dbReference>
<evidence type="ECO:0000313" key="3">
    <source>
        <dbReference type="Proteomes" id="UP000584663"/>
    </source>
</evidence>
<keyword evidence="1" id="KW-1133">Transmembrane helix</keyword>
<organism evidence="2 3">
    <name type="scientific">Sphingomonas yabuuchiae</name>
    <dbReference type="NCBI Taxonomy" id="172044"/>
    <lineage>
        <taxon>Bacteria</taxon>
        <taxon>Pseudomonadati</taxon>
        <taxon>Pseudomonadota</taxon>
        <taxon>Alphaproteobacteria</taxon>
        <taxon>Sphingomonadales</taxon>
        <taxon>Sphingomonadaceae</taxon>
        <taxon>Sphingomonas</taxon>
    </lineage>
</organism>